<evidence type="ECO:0000313" key="5">
    <source>
        <dbReference type="Proteomes" id="UP000295418"/>
    </source>
</evidence>
<dbReference type="Pfam" id="PF01557">
    <property type="entry name" value="FAA_hydrolase"/>
    <property type="match status" value="1"/>
</dbReference>
<evidence type="ECO:0000256" key="2">
    <source>
        <dbReference type="ARBA" id="ARBA00022723"/>
    </source>
</evidence>
<accession>A0A4R4E8W2</accession>
<keyword evidence="5" id="KW-1185">Reference proteome</keyword>
<sequence>MTVNIRNIYCVGRNYAMHAAELGNAVPKEPMIFLKPTHALTPMNGEAINLPGDVGEIHYEGEFVIRVGKAYKPGILVDELIDSFALGVDLTLRDVQTELKKAGHPWTKAKGFLNSALLTPLVPYPGTAVIEASNFSLLINDQVAQVGNVKDMIFDLQTIVDYIGSKYGLGEGDLIYTGTPAGVGALHDHDVIRLKWDEEEVGKSVIHLV</sequence>
<dbReference type="Proteomes" id="UP000295418">
    <property type="component" value="Unassembled WGS sequence"/>
</dbReference>
<name>A0A4R4E8W2_9BACL</name>
<comment type="caution">
    <text evidence="4">The sequence shown here is derived from an EMBL/GenBank/DDBJ whole genome shotgun (WGS) entry which is preliminary data.</text>
</comment>
<gene>
    <name evidence="4" type="ORF">E0485_19950</name>
</gene>
<proteinExistence type="inferred from homology"/>
<keyword evidence="2" id="KW-0479">Metal-binding</keyword>
<dbReference type="Gene3D" id="3.90.850.10">
    <property type="entry name" value="Fumarylacetoacetase-like, C-terminal domain"/>
    <property type="match status" value="1"/>
</dbReference>
<dbReference type="OrthoDB" id="9805307at2"/>
<reference evidence="4 5" key="1">
    <citation type="submission" date="2019-03" db="EMBL/GenBank/DDBJ databases">
        <authorList>
            <person name="Kim M.K.M."/>
        </authorList>
    </citation>
    <scope>NUCLEOTIDE SEQUENCE [LARGE SCALE GENOMIC DNA]</scope>
    <source>
        <strain evidence="4 5">18JY21-1</strain>
    </source>
</reference>
<protein>
    <submittedName>
        <fullName evidence="4">FAA hydrolase family protein</fullName>
    </submittedName>
</protein>
<dbReference type="EMBL" id="SKFG01000027">
    <property type="protein sequence ID" value="TCZ74258.1"/>
    <property type="molecule type" value="Genomic_DNA"/>
</dbReference>
<dbReference type="GO" id="GO:0018773">
    <property type="term" value="F:acetylpyruvate hydrolase activity"/>
    <property type="evidence" value="ECO:0007669"/>
    <property type="project" value="TreeGrafter"/>
</dbReference>
<dbReference type="RefSeq" id="WP_132419827.1">
    <property type="nucleotide sequence ID" value="NZ_SKFG01000027.1"/>
</dbReference>
<dbReference type="PANTHER" id="PTHR11820:SF7">
    <property type="entry name" value="ACYLPYRUVASE FAHD1, MITOCHONDRIAL"/>
    <property type="match status" value="1"/>
</dbReference>
<evidence type="ECO:0000256" key="1">
    <source>
        <dbReference type="ARBA" id="ARBA00010211"/>
    </source>
</evidence>
<evidence type="ECO:0000313" key="4">
    <source>
        <dbReference type="EMBL" id="TCZ74258.1"/>
    </source>
</evidence>
<dbReference type="AlphaFoldDB" id="A0A4R4E8W2"/>
<dbReference type="GO" id="GO:0046872">
    <property type="term" value="F:metal ion binding"/>
    <property type="evidence" value="ECO:0007669"/>
    <property type="project" value="UniProtKB-KW"/>
</dbReference>
<organism evidence="4 5">
    <name type="scientific">Paenibacillus albiflavus</name>
    <dbReference type="NCBI Taxonomy" id="2545760"/>
    <lineage>
        <taxon>Bacteria</taxon>
        <taxon>Bacillati</taxon>
        <taxon>Bacillota</taxon>
        <taxon>Bacilli</taxon>
        <taxon>Bacillales</taxon>
        <taxon>Paenibacillaceae</taxon>
        <taxon>Paenibacillus</taxon>
    </lineage>
</organism>
<dbReference type="InterPro" id="IPR011234">
    <property type="entry name" value="Fumarylacetoacetase-like_C"/>
</dbReference>
<comment type="similarity">
    <text evidence="1">Belongs to the FAH family.</text>
</comment>
<dbReference type="InterPro" id="IPR036663">
    <property type="entry name" value="Fumarylacetoacetase_C_sf"/>
</dbReference>
<keyword evidence="4" id="KW-0378">Hydrolase</keyword>
<feature type="domain" description="Fumarylacetoacetase-like C-terminal" evidence="3">
    <location>
        <begin position="8"/>
        <end position="196"/>
    </location>
</feature>
<evidence type="ECO:0000259" key="3">
    <source>
        <dbReference type="Pfam" id="PF01557"/>
    </source>
</evidence>
<dbReference type="PANTHER" id="PTHR11820">
    <property type="entry name" value="ACYLPYRUVASE"/>
    <property type="match status" value="1"/>
</dbReference>
<dbReference type="SUPFAM" id="SSF56529">
    <property type="entry name" value="FAH"/>
    <property type="match status" value="1"/>
</dbReference>